<evidence type="ECO:0000259" key="6">
    <source>
        <dbReference type="PROSITE" id="PS51078"/>
    </source>
</evidence>
<dbReference type="SUPFAM" id="SSF46785">
    <property type="entry name" value="Winged helix' DNA-binding domain"/>
    <property type="match status" value="1"/>
</dbReference>
<dbReference type="Proteomes" id="UP000430079">
    <property type="component" value="Unassembled WGS sequence"/>
</dbReference>
<dbReference type="InterPro" id="IPR000835">
    <property type="entry name" value="HTH_MarR-typ"/>
</dbReference>
<dbReference type="Pfam" id="PF01614">
    <property type="entry name" value="IclR_C"/>
    <property type="match status" value="1"/>
</dbReference>
<dbReference type="InterPro" id="IPR029016">
    <property type="entry name" value="GAF-like_dom_sf"/>
</dbReference>
<dbReference type="PRINTS" id="PR00598">
    <property type="entry name" value="HTHMARR"/>
</dbReference>
<dbReference type="EMBL" id="BLIO01000001">
    <property type="protein sequence ID" value="GFE18985.1"/>
    <property type="molecule type" value="Genomic_DNA"/>
</dbReference>
<dbReference type="PROSITE" id="PS51078">
    <property type="entry name" value="ICLR_ED"/>
    <property type="match status" value="1"/>
</dbReference>
<dbReference type="InterPro" id="IPR036390">
    <property type="entry name" value="WH_DNA-bd_sf"/>
</dbReference>
<dbReference type="GO" id="GO:0003700">
    <property type="term" value="F:DNA-binding transcription factor activity"/>
    <property type="evidence" value="ECO:0007669"/>
    <property type="project" value="InterPro"/>
</dbReference>
<name>A0A640TBG3_9ACTN</name>
<feature type="domain" description="IclR-ED" evidence="6">
    <location>
        <begin position="85"/>
        <end position="267"/>
    </location>
</feature>
<organism evidence="7 8">
    <name type="scientific">Streptomyces glebosus</name>
    <dbReference type="NCBI Taxonomy" id="249580"/>
    <lineage>
        <taxon>Bacteria</taxon>
        <taxon>Bacillati</taxon>
        <taxon>Actinomycetota</taxon>
        <taxon>Actinomycetes</taxon>
        <taxon>Kitasatosporales</taxon>
        <taxon>Streptomycetaceae</taxon>
        <taxon>Streptomyces</taxon>
    </lineage>
</organism>
<sequence length="287" mass="29980">MSESVAPGTGRNSGGGSPGERAAGALDRGLAILTHVAGNRGVSTPEIAQALGLTRSTAYRLVDRLEEQGWLTHTPAAGQWQLGPTAVRLASAAVTSTNLRDTAAPALRKLAELTQETVSLGVPNGLTMVFVHRERGTRPAVVTAELGASRPLHSSSLGRAYLAALPQQKLEDTLIELVRDPMSPVSAATVSEVHAEVERTRERGWSQDLRDFDESSCCCGAAVYDHTGMPVACISVAGVAERMAPLVPTYGPVVAQVCRELSSALGYLPPGTQGASAASRPEVNDPL</sequence>
<keyword evidence="3" id="KW-0804">Transcription</keyword>
<dbReference type="Gene3D" id="3.30.450.40">
    <property type="match status" value="1"/>
</dbReference>
<dbReference type="InterPro" id="IPR005471">
    <property type="entry name" value="Tscrpt_reg_IclR_N"/>
</dbReference>
<dbReference type="GO" id="GO:0003677">
    <property type="term" value="F:DNA binding"/>
    <property type="evidence" value="ECO:0007669"/>
    <property type="project" value="UniProtKB-KW"/>
</dbReference>
<evidence type="ECO:0000259" key="5">
    <source>
        <dbReference type="PROSITE" id="PS51077"/>
    </source>
</evidence>
<dbReference type="PANTHER" id="PTHR30136">
    <property type="entry name" value="HELIX-TURN-HELIX TRANSCRIPTIONAL REGULATOR, ICLR FAMILY"/>
    <property type="match status" value="1"/>
</dbReference>
<dbReference type="Gene3D" id="1.10.10.10">
    <property type="entry name" value="Winged helix-like DNA-binding domain superfamily/Winged helix DNA-binding domain"/>
    <property type="match status" value="1"/>
</dbReference>
<dbReference type="AlphaFoldDB" id="A0A640TBG3"/>
<evidence type="ECO:0000256" key="4">
    <source>
        <dbReference type="SAM" id="MobiDB-lite"/>
    </source>
</evidence>
<gene>
    <name evidence="7" type="ORF">Sgleb_70320</name>
</gene>
<dbReference type="RefSeq" id="WP_190141262.1">
    <property type="nucleotide sequence ID" value="NZ_BLIO01000001.1"/>
</dbReference>
<protein>
    <submittedName>
        <fullName evidence="7">IclR family transcriptional regulator</fullName>
    </submittedName>
</protein>
<dbReference type="InterPro" id="IPR014757">
    <property type="entry name" value="Tscrpt_reg_IclR_C"/>
</dbReference>
<evidence type="ECO:0000256" key="3">
    <source>
        <dbReference type="ARBA" id="ARBA00023163"/>
    </source>
</evidence>
<dbReference type="SUPFAM" id="SSF55781">
    <property type="entry name" value="GAF domain-like"/>
    <property type="match status" value="1"/>
</dbReference>
<dbReference type="GO" id="GO:0045892">
    <property type="term" value="P:negative regulation of DNA-templated transcription"/>
    <property type="evidence" value="ECO:0007669"/>
    <property type="project" value="TreeGrafter"/>
</dbReference>
<reference evidence="7 8" key="1">
    <citation type="submission" date="2019-12" db="EMBL/GenBank/DDBJ databases">
        <title>Whole genome shotgun sequence of Streptomyces hygroscopicus subsp. glebosus NBRC 13786.</title>
        <authorList>
            <person name="Ichikawa N."/>
            <person name="Kimura A."/>
            <person name="Kitahashi Y."/>
            <person name="Komaki H."/>
            <person name="Tamura T."/>
        </authorList>
    </citation>
    <scope>NUCLEOTIDE SEQUENCE [LARGE SCALE GENOMIC DNA]</scope>
    <source>
        <strain evidence="7 8">NBRC 13786</strain>
    </source>
</reference>
<dbReference type="InterPro" id="IPR036388">
    <property type="entry name" value="WH-like_DNA-bd_sf"/>
</dbReference>
<evidence type="ECO:0000256" key="2">
    <source>
        <dbReference type="ARBA" id="ARBA00023125"/>
    </source>
</evidence>
<proteinExistence type="predicted"/>
<accession>A0A640TBG3</accession>
<keyword evidence="8" id="KW-1185">Reference proteome</keyword>
<dbReference type="Pfam" id="PF09339">
    <property type="entry name" value="HTH_IclR"/>
    <property type="match status" value="1"/>
</dbReference>
<keyword evidence="2" id="KW-0238">DNA-binding</keyword>
<keyword evidence="1" id="KW-0805">Transcription regulation</keyword>
<dbReference type="InterPro" id="IPR050707">
    <property type="entry name" value="HTH_MetabolicPath_Reg"/>
</dbReference>
<evidence type="ECO:0000313" key="8">
    <source>
        <dbReference type="Proteomes" id="UP000430079"/>
    </source>
</evidence>
<comment type="caution">
    <text evidence="7">The sequence shown here is derived from an EMBL/GenBank/DDBJ whole genome shotgun (WGS) entry which is preliminary data.</text>
</comment>
<dbReference type="PANTHER" id="PTHR30136:SF24">
    <property type="entry name" value="HTH-TYPE TRANSCRIPTIONAL REPRESSOR ALLR"/>
    <property type="match status" value="1"/>
</dbReference>
<dbReference type="PROSITE" id="PS51077">
    <property type="entry name" value="HTH_ICLR"/>
    <property type="match status" value="1"/>
</dbReference>
<evidence type="ECO:0000256" key="1">
    <source>
        <dbReference type="ARBA" id="ARBA00023015"/>
    </source>
</evidence>
<feature type="domain" description="HTH iclR-type" evidence="5">
    <location>
        <begin position="23"/>
        <end position="84"/>
    </location>
</feature>
<feature type="region of interest" description="Disordered" evidence="4">
    <location>
        <begin position="1"/>
        <end position="23"/>
    </location>
</feature>
<dbReference type="SMART" id="SM00346">
    <property type="entry name" value="HTH_ICLR"/>
    <property type="match status" value="1"/>
</dbReference>
<evidence type="ECO:0000313" key="7">
    <source>
        <dbReference type="EMBL" id="GFE18985.1"/>
    </source>
</evidence>